<keyword evidence="2" id="KW-0238">DNA-binding</keyword>
<dbReference type="PANTHER" id="PTHR30154">
    <property type="entry name" value="LEUCINE-RESPONSIVE REGULATORY PROTEIN"/>
    <property type="match status" value="1"/>
</dbReference>
<reference evidence="5" key="1">
    <citation type="submission" date="2021-10" db="EMBL/GenBank/DDBJ databases">
        <title>The complete genome sequence of Leeia sp. TBRC 13508.</title>
        <authorList>
            <person name="Charoenyingcharoen P."/>
            <person name="Yukphan P."/>
        </authorList>
    </citation>
    <scope>NUCLEOTIDE SEQUENCE</scope>
    <source>
        <strain evidence="5">TBRC 13508</strain>
    </source>
</reference>
<evidence type="ECO:0000256" key="3">
    <source>
        <dbReference type="ARBA" id="ARBA00023163"/>
    </source>
</evidence>
<organism evidence="5 6">
    <name type="scientific">Leeia speluncae</name>
    <dbReference type="NCBI Taxonomy" id="2884804"/>
    <lineage>
        <taxon>Bacteria</taxon>
        <taxon>Pseudomonadati</taxon>
        <taxon>Pseudomonadota</taxon>
        <taxon>Betaproteobacteria</taxon>
        <taxon>Neisseriales</taxon>
        <taxon>Leeiaceae</taxon>
        <taxon>Leeia</taxon>
    </lineage>
</organism>
<dbReference type="InterPro" id="IPR011008">
    <property type="entry name" value="Dimeric_a/b-barrel"/>
</dbReference>
<dbReference type="InterPro" id="IPR000485">
    <property type="entry name" value="AsnC-type_HTH_dom"/>
</dbReference>
<dbReference type="InterPro" id="IPR036390">
    <property type="entry name" value="WH_DNA-bd_sf"/>
</dbReference>
<evidence type="ECO:0000313" key="5">
    <source>
        <dbReference type="EMBL" id="MCB6185155.1"/>
    </source>
</evidence>
<dbReference type="SUPFAM" id="SSF54909">
    <property type="entry name" value="Dimeric alpha+beta barrel"/>
    <property type="match status" value="1"/>
</dbReference>
<dbReference type="PANTHER" id="PTHR30154:SF34">
    <property type="entry name" value="TRANSCRIPTIONAL REGULATOR AZLB"/>
    <property type="match status" value="1"/>
</dbReference>
<keyword evidence="6" id="KW-1185">Reference proteome</keyword>
<comment type="caution">
    <text evidence="5">The sequence shown here is derived from an EMBL/GenBank/DDBJ whole genome shotgun (WGS) entry which is preliminary data.</text>
</comment>
<feature type="domain" description="HTH asnC-type" evidence="4">
    <location>
        <begin position="9"/>
        <end position="70"/>
    </location>
</feature>
<name>A0ABS8DAC1_9NEIS</name>
<dbReference type="SUPFAM" id="SSF46785">
    <property type="entry name" value="Winged helix' DNA-binding domain"/>
    <property type="match status" value="1"/>
</dbReference>
<dbReference type="PROSITE" id="PS50956">
    <property type="entry name" value="HTH_ASNC_2"/>
    <property type="match status" value="1"/>
</dbReference>
<dbReference type="Gene3D" id="3.30.70.920">
    <property type="match status" value="1"/>
</dbReference>
<dbReference type="PRINTS" id="PR00033">
    <property type="entry name" value="HTHASNC"/>
</dbReference>
<dbReference type="Proteomes" id="UP001165395">
    <property type="component" value="Unassembled WGS sequence"/>
</dbReference>
<evidence type="ECO:0000256" key="1">
    <source>
        <dbReference type="ARBA" id="ARBA00023015"/>
    </source>
</evidence>
<dbReference type="InterPro" id="IPR019888">
    <property type="entry name" value="Tscrpt_reg_AsnC-like"/>
</dbReference>
<dbReference type="Pfam" id="PF01037">
    <property type="entry name" value="AsnC_trans_reg"/>
    <property type="match status" value="1"/>
</dbReference>
<dbReference type="InterPro" id="IPR019887">
    <property type="entry name" value="Tscrpt_reg_AsnC/Lrp_C"/>
</dbReference>
<keyword evidence="3" id="KW-0804">Transcription</keyword>
<protein>
    <submittedName>
        <fullName evidence="5">Lrp/AsnC family transcriptional regulator</fullName>
    </submittedName>
</protein>
<proteinExistence type="predicted"/>
<evidence type="ECO:0000256" key="2">
    <source>
        <dbReference type="ARBA" id="ARBA00023125"/>
    </source>
</evidence>
<keyword evidence="1" id="KW-0805">Transcription regulation</keyword>
<dbReference type="EMBL" id="JAJBZT010000012">
    <property type="protein sequence ID" value="MCB6185155.1"/>
    <property type="molecule type" value="Genomic_DNA"/>
</dbReference>
<dbReference type="InterPro" id="IPR011991">
    <property type="entry name" value="ArsR-like_HTH"/>
</dbReference>
<dbReference type="SMART" id="SM00344">
    <property type="entry name" value="HTH_ASNC"/>
    <property type="match status" value="1"/>
</dbReference>
<gene>
    <name evidence="5" type="ORF">LIN78_16530</name>
</gene>
<accession>A0ABS8DAC1</accession>
<dbReference type="CDD" id="cd00090">
    <property type="entry name" value="HTH_ARSR"/>
    <property type="match status" value="1"/>
</dbReference>
<dbReference type="InterPro" id="IPR036388">
    <property type="entry name" value="WH-like_DNA-bd_sf"/>
</dbReference>
<dbReference type="Gene3D" id="1.10.10.10">
    <property type="entry name" value="Winged helix-like DNA-binding domain superfamily/Winged helix DNA-binding domain"/>
    <property type="match status" value="1"/>
</dbReference>
<dbReference type="RefSeq" id="WP_227181985.1">
    <property type="nucleotide sequence ID" value="NZ_JAJBZT010000012.1"/>
</dbReference>
<sequence length="158" mass="17259">MSYKTVGDLDRIDLQILETLQANGRLTMAELAEKVSLSQSPCWRRVQQLEQAGFIEGYHARLSRKLLGLGVHGFVNLRMKDHSPATAAAFERQIVALAGAISCQNLSGGYDYQIELVAADHEAFAKLVREIRSVAGVSEVYTSFTLHEIKSGGALPIG</sequence>
<evidence type="ECO:0000313" key="6">
    <source>
        <dbReference type="Proteomes" id="UP001165395"/>
    </source>
</evidence>
<dbReference type="Pfam" id="PF13412">
    <property type="entry name" value="HTH_24"/>
    <property type="match status" value="1"/>
</dbReference>
<evidence type="ECO:0000259" key="4">
    <source>
        <dbReference type="PROSITE" id="PS50956"/>
    </source>
</evidence>